<dbReference type="RefSeq" id="WP_065944631.1">
    <property type="nucleotide sequence ID" value="NZ_CP117392.1"/>
</dbReference>
<protein>
    <recommendedName>
        <fullName evidence="3">Lipoprotein</fullName>
    </recommendedName>
</protein>
<organism evidence="1 2">
    <name type="scientific">Salmonella enterica subsp. enterica serovar Give</name>
    <dbReference type="NCBI Taxonomy" id="46626"/>
    <lineage>
        <taxon>Bacteria</taxon>
        <taxon>Pseudomonadati</taxon>
        <taxon>Pseudomonadota</taxon>
        <taxon>Gammaproteobacteria</taxon>
        <taxon>Enterobacterales</taxon>
        <taxon>Enterobacteriaceae</taxon>
        <taxon>Salmonella</taxon>
    </lineage>
</organism>
<dbReference type="EMBL" id="VDEI02000002">
    <property type="protein sequence ID" value="TRK44309.1"/>
    <property type="molecule type" value="Genomic_DNA"/>
</dbReference>
<dbReference type="AlphaFoldDB" id="A0A5C5HHR8"/>
<reference evidence="1 2" key="1">
    <citation type="journal article" date="2019" name="Appl. Environ. Microbiol.">
        <title>Clinically Unreported Salmonellosis Outbreak Detected via Comparative Genomic Analysis of Municipal Wastewater Salmonella Isolates.</title>
        <authorList>
            <person name="Diemert S."/>
            <person name="Yan T."/>
        </authorList>
    </citation>
    <scope>NUCLEOTIDE SEQUENCE [LARGE SCALE GENOMIC DNA]</scope>
    <source>
        <strain evidence="1 2">HIY0008</strain>
    </source>
</reference>
<dbReference type="Proteomes" id="UP000307596">
    <property type="component" value="Unassembled WGS sequence"/>
</dbReference>
<evidence type="ECO:0008006" key="3">
    <source>
        <dbReference type="Google" id="ProtNLM"/>
    </source>
</evidence>
<dbReference type="InterPro" id="IPR046516">
    <property type="entry name" value="DUF6694"/>
</dbReference>
<name>A0A5C5HHR8_SALET</name>
<proteinExistence type="predicted"/>
<evidence type="ECO:0000313" key="2">
    <source>
        <dbReference type="Proteomes" id="UP000307596"/>
    </source>
</evidence>
<evidence type="ECO:0000313" key="1">
    <source>
        <dbReference type="EMBL" id="TRK44309.1"/>
    </source>
</evidence>
<accession>A0A5C5HHR8</accession>
<comment type="caution">
    <text evidence="1">The sequence shown here is derived from an EMBL/GenBank/DDBJ whole genome shotgun (WGS) entry which is preliminary data.</text>
</comment>
<dbReference type="Pfam" id="PF20404">
    <property type="entry name" value="DUF6694"/>
    <property type="match status" value="1"/>
</dbReference>
<dbReference type="PROSITE" id="PS51257">
    <property type="entry name" value="PROKAR_LIPOPROTEIN"/>
    <property type="match status" value="1"/>
</dbReference>
<sequence>MKIRYVIALTLSLLVAGCDNAPKFDGSSQESLRYSGEKVVESLSDAKKEELKSAILDTLSYYDTQAIINNDGSYSSDKMRLVILNGKTAEQIISEADSYREKKEQLLKKHQLN</sequence>
<gene>
    <name evidence="1" type="ORF">FG567_009875</name>
</gene>